<evidence type="ECO:0000313" key="2">
    <source>
        <dbReference type="Proteomes" id="UP000005178"/>
    </source>
</evidence>
<name>B1CAM9_9FIRM</name>
<dbReference type="HOGENOM" id="CLU_2505540_0_0_9"/>
<evidence type="ECO:0000313" key="1">
    <source>
        <dbReference type="EMBL" id="EDS72502.1"/>
    </source>
</evidence>
<dbReference type="EMBL" id="ABIL02000006">
    <property type="protein sequence ID" value="EDS72502.1"/>
    <property type="molecule type" value="Genomic_DNA"/>
</dbReference>
<dbReference type="AlphaFoldDB" id="B1CAM9"/>
<protein>
    <submittedName>
        <fullName evidence="1">Uncharacterized protein</fullName>
    </submittedName>
</protein>
<reference evidence="1" key="2">
    <citation type="submission" date="2013-08" db="EMBL/GenBank/DDBJ databases">
        <title>Draft genome sequence of Anaerofustis stercorihominis (DSM 17244).</title>
        <authorList>
            <person name="Sudarsanam P."/>
            <person name="Ley R."/>
            <person name="Guruge J."/>
            <person name="Turnbaugh P.J."/>
            <person name="Mahowald M."/>
            <person name="Liep D."/>
            <person name="Gordon J."/>
        </authorList>
    </citation>
    <scope>NUCLEOTIDE SEQUENCE</scope>
    <source>
        <strain evidence="1">DSM 17244</strain>
    </source>
</reference>
<sequence length="85" mass="10283">MIIQKIPRSDIMDTYIKATIDVRKNIIFKKCNNYKLMKIAANLFERIYKLGEQCRDVNEFENKFLESYLSEKYKYLFEKVEGDLE</sequence>
<dbReference type="Proteomes" id="UP000005178">
    <property type="component" value="Unassembled WGS sequence"/>
</dbReference>
<keyword evidence="2" id="KW-1185">Reference proteome</keyword>
<accession>B1CAM9</accession>
<gene>
    <name evidence="1" type="ORF">ANASTE_02224</name>
</gene>
<organism evidence="1 2">
    <name type="scientific">Anaerofustis stercorihominis DSM 17244</name>
    <dbReference type="NCBI Taxonomy" id="445971"/>
    <lineage>
        <taxon>Bacteria</taxon>
        <taxon>Bacillati</taxon>
        <taxon>Bacillota</taxon>
        <taxon>Clostridia</taxon>
        <taxon>Eubacteriales</taxon>
        <taxon>Eubacteriaceae</taxon>
        <taxon>Anaerofustis</taxon>
    </lineage>
</organism>
<reference evidence="1" key="1">
    <citation type="submission" date="2008-01" db="EMBL/GenBank/DDBJ databases">
        <authorList>
            <person name="Fulton L."/>
            <person name="Clifton S."/>
            <person name="Fulton B."/>
            <person name="Xu J."/>
            <person name="Minx P."/>
            <person name="Pepin K.H."/>
            <person name="Johnson M."/>
            <person name="Thiruvilangam P."/>
            <person name="Bhonagiri V."/>
            <person name="Nash W.E."/>
            <person name="Mardis E.R."/>
            <person name="Wilson R.K."/>
        </authorList>
    </citation>
    <scope>NUCLEOTIDE SEQUENCE [LARGE SCALE GENOMIC DNA]</scope>
    <source>
        <strain evidence="1">DSM 17244</strain>
    </source>
</reference>
<comment type="caution">
    <text evidence="1">The sequence shown here is derived from an EMBL/GenBank/DDBJ whole genome shotgun (WGS) entry which is preliminary data.</text>
</comment>
<proteinExistence type="predicted"/>